<dbReference type="GO" id="GO:0016874">
    <property type="term" value="F:ligase activity"/>
    <property type="evidence" value="ECO:0007669"/>
    <property type="project" value="UniProtKB-KW"/>
</dbReference>
<evidence type="ECO:0000256" key="4">
    <source>
        <dbReference type="ARBA" id="ARBA00022741"/>
    </source>
</evidence>
<evidence type="ECO:0000256" key="9">
    <source>
        <dbReference type="ARBA" id="ARBA00023316"/>
    </source>
</evidence>
<evidence type="ECO:0000256" key="5">
    <source>
        <dbReference type="ARBA" id="ARBA00022840"/>
    </source>
</evidence>
<dbReference type="EC" id="6.3.2.10" evidence="10 11"/>
<evidence type="ECO:0000259" key="13">
    <source>
        <dbReference type="Pfam" id="PF02875"/>
    </source>
</evidence>
<dbReference type="Gene3D" id="3.40.1190.10">
    <property type="entry name" value="Mur-like, catalytic domain"/>
    <property type="match status" value="1"/>
</dbReference>
<evidence type="ECO:0000256" key="6">
    <source>
        <dbReference type="ARBA" id="ARBA00022960"/>
    </source>
</evidence>
<dbReference type="NCBIfam" id="TIGR01143">
    <property type="entry name" value="murF"/>
    <property type="match status" value="1"/>
</dbReference>
<evidence type="ECO:0000256" key="1">
    <source>
        <dbReference type="ARBA" id="ARBA00022490"/>
    </source>
</evidence>
<dbReference type="Pfam" id="PF02875">
    <property type="entry name" value="Mur_ligase_C"/>
    <property type="match status" value="1"/>
</dbReference>
<dbReference type="Pfam" id="PF01225">
    <property type="entry name" value="Mur_ligase"/>
    <property type="match status" value="1"/>
</dbReference>
<feature type="domain" description="Mur ligase central" evidence="14">
    <location>
        <begin position="103"/>
        <end position="288"/>
    </location>
</feature>
<evidence type="ECO:0000256" key="10">
    <source>
        <dbReference type="HAMAP-Rule" id="MF_02019"/>
    </source>
</evidence>
<dbReference type="SUPFAM" id="SSF63418">
    <property type="entry name" value="MurE/MurF N-terminal domain"/>
    <property type="match status" value="1"/>
</dbReference>
<dbReference type="EMBL" id="CP104064">
    <property type="protein sequence ID" value="WAH35158.1"/>
    <property type="molecule type" value="Genomic_DNA"/>
</dbReference>
<dbReference type="HAMAP" id="MF_02019">
    <property type="entry name" value="MurF"/>
    <property type="match status" value="1"/>
</dbReference>
<accession>A0ABY6YXZ9</accession>
<evidence type="ECO:0000259" key="12">
    <source>
        <dbReference type="Pfam" id="PF01225"/>
    </source>
</evidence>
<keyword evidence="1 10" id="KW-0963">Cytoplasm</keyword>
<keyword evidence="8 10" id="KW-0131">Cell cycle</keyword>
<gene>
    <name evidence="10" type="primary">murF</name>
    <name evidence="15" type="ORF">NZD86_12610</name>
</gene>
<comment type="similarity">
    <text evidence="10">Belongs to the MurCDEF family. MurF subfamily.</text>
</comment>
<dbReference type="Pfam" id="PF08245">
    <property type="entry name" value="Mur_ligase_M"/>
    <property type="match status" value="1"/>
</dbReference>
<dbReference type="Gene3D" id="3.40.1390.10">
    <property type="entry name" value="MurE/MurF, N-terminal domain"/>
    <property type="match status" value="1"/>
</dbReference>
<keyword evidence="2 10" id="KW-0436">Ligase</keyword>
<dbReference type="PANTHER" id="PTHR43024:SF1">
    <property type="entry name" value="UDP-N-ACETYLMURAMOYL-TRIPEPTIDE--D-ALANYL-D-ALANINE LIGASE"/>
    <property type="match status" value="1"/>
</dbReference>
<evidence type="ECO:0000256" key="7">
    <source>
        <dbReference type="ARBA" id="ARBA00022984"/>
    </source>
</evidence>
<dbReference type="InterPro" id="IPR013221">
    <property type="entry name" value="Mur_ligase_cen"/>
</dbReference>
<feature type="binding site" evidence="10">
    <location>
        <begin position="105"/>
        <end position="111"/>
    </location>
    <ligand>
        <name>ATP</name>
        <dbReference type="ChEBI" id="CHEBI:30616"/>
    </ligand>
</feature>
<keyword evidence="5 10" id="KW-0067">ATP-binding</keyword>
<dbReference type="InterPro" id="IPR036615">
    <property type="entry name" value="Mur_ligase_C_dom_sf"/>
</dbReference>
<reference evidence="15" key="1">
    <citation type="submission" date="2022-08" db="EMBL/GenBank/DDBJ databases">
        <title>Alicyclobacillus dauci DSM2870, complete genome.</title>
        <authorList>
            <person name="Wang Q."/>
            <person name="Cai R."/>
            <person name="Wang Z."/>
        </authorList>
    </citation>
    <scope>NUCLEOTIDE SEQUENCE</scope>
    <source>
        <strain evidence="15">DSM 28700</strain>
    </source>
</reference>
<keyword evidence="3 10" id="KW-0132">Cell division</keyword>
<dbReference type="SUPFAM" id="SSF53244">
    <property type="entry name" value="MurD-like peptide ligases, peptide-binding domain"/>
    <property type="match status" value="1"/>
</dbReference>
<keyword evidence="4 10" id="KW-0547">Nucleotide-binding</keyword>
<comment type="pathway">
    <text evidence="10 11">Cell wall biogenesis; peptidoglycan biosynthesis.</text>
</comment>
<dbReference type="Proteomes" id="UP001164803">
    <property type="component" value="Chromosome"/>
</dbReference>
<dbReference type="InterPro" id="IPR036565">
    <property type="entry name" value="Mur-like_cat_sf"/>
</dbReference>
<dbReference type="InterPro" id="IPR004101">
    <property type="entry name" value="Mur_ligase_C"/>
</dbReference>
<keyword evidence="6 10" id="KW-0133">Cell shape</keyword>
<evidence type="ECO:0000313" key="16">
    <source>
        <dbReference type="Proteomes" id="UP001164803"/>
    </source>
</evidence>
<dbReference type="PANTHER" id="PTHR43024">
    <property type="entry name" value="UDP-N-ACETYLMURAMOYL-TRIPEPTIDE--D-ALANYL-D-ALANINE LIGASE"/>
    <property type="match status" value="1"/>
</dbReference>
<organism evidence="15 16">
    <name type="scientific">Alicyclobacillus dauci</name>
    <dbReference type="NCBI Taxonomy" id="1475485"/>
    <lineage>
        <taxon>Bacteria</taxon>
        <taxon>Bacillati</taxon>
        <taxon>Bacillota</taxon>
        <taxon>Bacilli</taxon>
        <taxon>Bacillales</taxon>
        <taxon>Alicyclobacillaceae</taxon>
        <taxon>Alicyclobacillus</taxon>
    </lineage>
</organism>
<feature type="domain" description="Mur ligase N-terminal catalytic" evidence="12">
    <location>
        <begin position="20"/>
        <end position="71"/>
    </location>
</feature>
<comment type="subcellular location">
    <subcellularLocation>
        <location evidence="10 11">Cytoplasm</location>
    </subcellularLocation>
</comment>
<evidence type="ECO:0000256" key="8">
    <source>
        <dbReference type="ARBA" id="ARBA00023306"/>
    </source>
</evidence>
<evidence type="ECO:0000256" key="2">
    <source>
        <dbReference type="ARBA" id="ARBA00022598"/>
    </source>
</evidence>
<name>A0ABY6YXZ9_9BACL</name>
<feature type="domain" description="Mur ligase C-terminal" evidence="13">
    <location>
        <begin position="311"/>
        <end position="436"/>
    </location>
</feature>
<evidence type="ECO:0000313" key="15">
    <source>
        <dbReference type="EMBL" id="WAH35158.1"/>
    </source>
</evidence>
<protein>
    <recommendedName>
        <fullName evidence="10 11">UDP-N-acetylmuramoyl-tripeptide--D-alanyl-D-alanine ligase</fullName>
        <ecNumber evidence="10 11">6.3.2.10</ecNumber>
    </recommendedName>
    <alternativeName>
        <fullName evidence="10">D-alanyl-D-alanine-adding enzyme</fullName>
    </alternativeName>
</protein>
<keyword evidence="7 10" id="KW-0573">Peptidoglycan synthesis</keyword>
<keyword evidence="16" id="KW-1185">Reference proteome</keyword>
<evidence type="ECO:0000259" key="14">
    <source>
        <dbReference type="Pfam" id="PF08245"/>
    </source>
</evidence>
<comment type="function">
    <text evidence="10 11">Involved in cell wall formation. Catalyzes the final step in the synthesis of UDP-N-acetylmuramoyl-pentapeptide, the precursor of murein.</text>
</comment>
<dbReference type="InterPro" id="IPR005863">
    <property type="entry name" value="UDP-N-AcMur_synth"/>
</dbReference>
<dbReference type="RefSeq" id="WP_268042103.1">
    <property type="nucleotide sequence ID" value="NZ_CP104064.1"/>
</dbReference>
<sequence length="448" mass="48004">MNQLSHLLSATLAVGNLDTKVTGVATDNRQVRPGDAFVAFEGQRVDGHDFINDAFDRGASVAIVSKPVKTDRGAILHVHDPLTAVQQMAMHERTAFEGPIVGITGSNGKTTTKQMVAAVLGSLGDCLYTEANRNNELGLPLTILQRTPAHRSIVLEMGMRGFGQISDLCRIARPNIGIITNIGQSHIELLGSQEGIARAKGELVQALPEDGHAILNADDVWLRSLGSKSRAEVIGYGFSADSDVRARDVRWTADGMEFTVDAMGESSRMSLPTFGLHNISNALAAVAAGRLLGVSMNDITIGLAGLEELSGRLRIVPGHRGMKIIDDCYNASPLSMNASLDVLSHIAEAGKRVAVLGDMYELGDYSQEGHEQVGRYAGRVGIDTLVAIGPQARWIASEAKKSGVRTVYHSETVKEALAHLDRWVNSNSTVLVKASRGMQLEQVVESLV</sequence>
<keyword evidence="9 10" id="KW-0961">Cell wall biogenesis/degradation</keyword>
<dbReference type="InterPro" id="IPR051046">
    <property type="entry name" value="MurCDEF_CellWall_CoF430Synth"/>
</dbReference>
<dbReference type="SUPFAM" id="SSF53623">
    <property type="entry name" value="MurD-like peptide ligases, catalytic domain"/>
    <property type="match status" value="1"/>
</dbReference>
<evidence type="ECO:0000256" key="3">
    <source>
        <dbReference type="ARBA" id="ARBA00022618"/>
    </source>
</evidence>
<comment type="catalytic activity">
    <reaction evidence="10 11">
        <text>D-alanyl-D-alanine + UDP-N-acetyl-alpha-D-muramoyl-L-alanyl-gamma-D-glutamyl-meso-2,6-diaminopimelate + ATP = UDP-N-acetyl-alpha-D-muramoyl-L-alanyl-gamma-D-glutamyl-meso-2,6-diaminopimeloyl-D-alanyl-D-alanine + ADP + phosphate + H(+)</text>
        <dbReference type="Rhea" id="RHEA:28374"/>
        <dbReference type="ChEBI" id="CHEBI:15378"/>
        <dbReference type="ChEBI" id="CHEBI:30616"/>
        <dbReference type="ChEBI" id="CHEBI:43474"/>
        <dbReference type="ChEBI" id="CHEBI:57822"/>
        <dbReference type="ChEBI" id="CHEBI:61386"/>
        <dbReference type="ChEBI" id="CHEBI:83905"/>
        <dbReference type="ChEBI" id="CHEBI:456216"/>
        <dbReference type="EC" id="6.3.2.10"/>
    </reaction>
</comment>
<dbReference type="InterPro" id="IPR000713">
    <property type="entry name" value="Mur_ligase_N"/>
</dbReference>
<proteinExistence type="inferred from homology"/>
<dbReference type="InterPro" id="IPR035911">
    <property type="entry name" value="MurE/MurF_N"/>
</dbReference>
<evidence type="ECO:0000256" key="11">
    <source>
        <dbReference type="RuleBase" id="RU004136"/>
    </source>
</evidence>
<dbReference type="Gene3D" id="3.90.190.20">
    <property type="entry name" value="Mur ligase, C-terminal domain"/>
    <property type="match status" value="1"/>
</dbReference>